<accession>A0A0D7AS81</accession>
<protein>
    <recommendedName>
        <fullName evidence="1">DUF6532 domain-containing protein</fullName>
    </recommendedName>
</protein>
<proteinExistence type="predicted"/>
<evidence type="ECO:0000313" key="2">
    <source>
        <dbReference type="EMBL" id="KIY60674.1"/>
    </source>
</evidence>
<dbReference type="STRING" id="1314674.A0A0D7AS81"/>
<dbReference type="Proteomes" id="UP000054007">
    <property type="component" value="Unassembled WGS sequence"/>
</dbReference>
<evidence type="ECO:0000313" key="3">
    <source>
        <dbReference type="Proteomes" id="UP000054007"/>
    </source>
</evidence>
<dbReference type="Pfam" id="PF20149">
    <property type="entry name" value="DUF6532"/>
    <property type="match status" value="1"/>
</dbReference>
<organism evidence="2 3">
    <name type="scientific">Cylindrobasidium torrendii FP15055 ss-10</name>
    <dbReference type="NCBI Taxonomy" id="1314674"/>
    <lineage>
        <taxon>Eukaryota</taxon>
        <taxon>Fungi</taxon>
        <taxon>Dikarya</taxon>
        <taxon>Basidiomycota</taxon>
        <taxon>Agaricomycotina</taxon>
        <taxon>Agaricomycetes</taxon>
        <taxon>Agaricomycetidae</taxon>
        <taxon>Agaricales</taxon>
        <taxon>Marasmiineae</taxon>
        <taxon>Physalacriaceae</taxon>
        <taxon>Cylindrobasidium</taxon>
    </lineage>
</organism>
<gene>
    <name evidence="2" type="ORF">CYLTODRAFT_415984</name>
</gene>
<dbReference type="InterPro" id="IPR045341">
    <property type="entry name" value="DUF6532"/>
</dbReference>
<keyword evidence="3" id="KW-1185">Reference proteome</keyword>
<feature type="non-terminal residue" evidence="2">
    <location>
        <position position="1"/>
    </location>
</feature>
<evidence type="ECO:0000259" key="1">
    <source>
        <dbReference type="Pfam" id="PF20149"/>
    </source>
</evidence>
<reference evidence="2 3" key="1">
    <citation type="journal article" date="2015" name="Fungal Genet. Biol.">
        <title>Evolution of novel wood decay mechanisms in Agaricales revealed by the genome sequences of Fistulina hepatica and Cylindrobasidium torrendii.</title>
        <authorList>
            <person name="Floudas D."/>
            <person name="Held B.W."/>
            <person name="Riley R."/>
            <person name="Nagy L.G."/>
            <person name="Koehler G."/>
            <person name="Ransdell A.S."/>
            <person name="Younus H."/>
            <person name="Chow J."/>
            <person name="Chiniquy J."/>
            <person name="Lipzen A."/>
            <person name="Tritt A."/>
            <person name="Sun H."/>
            <person name="Haridas S."/>
            <person name="LaButti K."/>
            <person name="Ohm R.A."/>
            <person name="Kues U."/>
            <person name="Blanchette R.A."/>
            <person name="Grigoriev I.V."/>
            <person name="Minto R.E."/>
            <person name="Hibbett D.S."/>
        </authorList>
    </citation>
    <scope>NUCLEOTIDE SEQUENCE [LARGE SCALE GENOMIC DNA]</scope>
    <source>
        <strain evidence="2 3">FP15055 ss-10</strain>
    </source>
</reference>
<dbReference type="OrthoDB" id="2790754at2759"/>
<feature type="domain" description="DUF6532" evidence="1">
    <location>
        <begin position="9"/>
        <end position="132"/>
    </location>
</feature>
<dbReference type="AlphaFoldDB" id="A0A0D7AS81"/>
<sequence>YLAWLGIPGTKSPEEIESLIKWLLDDKLKLPFLHGGLDVESRTFDKRLPYQASWLVPAIHDFIWNKRGSLDKWASRAVLTQQLITGPIFVLFVTCMSHALHEYSSGKRPHFLPFNAASNTYRYFTQLTRINRLRRRVSRYYKPLTMDTFEKCMAMSNKGALMSAPKDSEGEDSDDFDFAMLNEAADAIYGKENDA</sequence>
<name>A0A0D7AS81_9AGAR</name>
<dbReference type="EMBL" id="KN881375">
    <property type="protein sequence ID" value="KIY60674.1"/>
    <property type="molecule type" value="Genomic_DNA"/>
</dbReference>